<accession>A0A4Y7JHZ2</accession>
<evidence type="ECO:0000313" key="2">
    <source>
        <dbReference type="Proteomes" id="UP000316621"/>
    </source>
</evidence>
<keyword evidence="2" id="KW-1185">Reference proteome</keyword>
<evidence type="ECO:0000313" key="1">
    <source>
        <dbReference type="EMBL" id="RZC59275.1"/>
    </source>
</evidence>
<proteinExistence type="predicted"/>
<dbReference type="Gramene" id="RZC59275">
    <property type="protein sequence ID" value="RZC59275"/>
    <property type="gene ID" value="C5167_006575"/>
</dbReference>
<organism evidence="1 2">
    <name type="scientific">Papaver somniferum</name>
    <name type="common">Opium poppy</name>
    <dbReference type="NCBI Taxonomy" id="3469"/>
    <lineage>
        <taxon>Eukaryota</taxon>
        <taxon>Viridiplantae</taxon>
        <taxon>Streptophyta</taxon>
        <taxon>Embryophyta</taxon>
        <taxon>Tracheophyta</taxon>
        <taxon>Spermatophyta</taxon>
        <taxon>Magnoliopsida</taxon>
        <taxon>Ranunculales</taxon>
        <taxon>Papaveraceae</taxon>
        <taxon>Papaveroideae</taxon>
        <taxon>Papaver</taxon>
    </lineage>
</organism>
<dbReference type="Proteomes" id="UP000316621">
    <property type="component" value="Chromosome 4"/>
</dbReference>
<name>A0A4Y7JHZ2_PAPSO</name>
<dbReference type="AlphaFoldDB" id="A0A4Y7JHZ2"/>
<gene>
    <name evidence="1" type="ORF">C5167_006575</name>
</gene>
<reference evidence="1 2" key="1">
    <citation type="journal article" date="2018" name="Science">
        <title>The opium poppy genome and morphinan production.</title>
        <authorList>
            <person name="Guo L."/>
            <person name="Winzer T."/>
            <person name="Yang X."/>
            <person name="Li Y."/>
            <person name="Ning Z."/>
            <person name="He Z."/>
            <person name="Teodor R."/>
            <person name="Lu Y."/>
            <person name="Bowser T.A."/>
            <person name="Graham I.A."/>
            <person name="Ye K."/>
        </authorList>
    </citation>
    <scope>NUCLEOTIDE SEQUENCE [LARGE SCALE GENOMIC DNA]</scope>
    <source>
        <strain evidence="2">cv. HN1</strain>
        <tissue evidence="1">Leaves</tissue>
    </source>
</reference>
<sequence length="71" mass="8117">MVQFLLLTSHDERRGQYNPRSVEKMLKIVYTVRCFVVIYDEELFHKPIGVDGCGNGTGVVGDTVKGFFEYN</sequence>
<protein>
    <submittedName>
        <fullName evidence="1">Uncharacterized protein</fullName>
    </submittedName>
</protein>
<dbReference type="EMBL" id="CM010718">
    <property type="protein sequence ID" value="RZC59275.1"/>
    <property type="molecule type" value="Genomic_DNA"/>
</dbReference>